<accession>A0A7Z0D7C3</accession>
<feature type="transmembrane region" description="Helical" evidence="1">
    <location>
        <begin position="33"/>
        <end position="56"/>
    </location>
</feature>
<organism evidence="2 3">
    <name type="scientific">Naumannella cuiyingiana</name>
    <dbReference type="NCBI Taxonomy" id="1347891"/>
    <lineage>
        <taxon>Bacteria</taxon>
        <taxon>Bacillati</taxon>
        <taxon>Actinomycetota</taxon>
        <taxon>Actinomycetes</taxon>
        <taxon>Propionibacteriales</taxon>
        <taxon>Propionibacteriaceae</taxon>
        <taxon>Naumannella</taxon>
    </lineage>
</organism>
<dbReference type="RefSeq" id="WP_179444182.1">
    <property type="nucleotide sequence ID" value="NZ_JACBZS010000001.1"/>
</dbReference>
<sequence>MRGTRAIGLWIGVAVLLIAAIVLAALSRQVSSYGALMWIFGLICLLAAVALGVVAYRRRSSGRE</sequence>
<feature type="transmembrane region" description="Helical" evidence="1">
    <location>
        <begin position="7"/>
        <end position="27"/>
    </location>
</feature>
<protein>
    <submittedName>
        <fullName evidence="2">Membrane protein YdbS with pleckstrin-like domain</fullName>
    </submittedName>
</protein>
<evidence type="ECO:0000313" key="2">
    <source>
        <dbReference type="EMBL" id="NYI70200.1"/>
    </source>
</evidence>
<gene>
    <name evidence="2" type="ORF">GGQ54_000760</name>
</gene>
<evidence type="ECO:0000256" key="1">
    <source>
        <dbReference type="SAM" id="Phobius"/>
    </source>
</evidence>
<proteinExistence type="predicted"/>
<name>A0A7Z0D7C3_9ACTN</name>
<keyword evidence="1" id="KW-1133">Transmembrane helix</keyword>
<dbReference type="AlphaFoldDB" id="A0A7Z0D7C3"/>
<dbReference type="EMBL" id="JACBZS010000001">
    <property type="protein sequence ID" value="NYI70200.1"/>
    <property type="molecule type" value="Genomic_DNA"/>
</dbReference>
<dbReference type="Proteomes" id="UP000527616">
    <property type="component" value="Unassembled WGS sequence"/>
</dbReference>
<keyword evidence="1" id="KW-0472">Membrane</keyword>
<keyword evidence="1" id="KW-0812">Transmembrane</keyword>
<reference evidence="2 3" key="1">
    <citation type="submission" date="2020-07" db="EMBL/GenBank/DDBJ databases">
        <title>Sequencing the genomes of 1000 actinobacteria strains.</title>
        <authorList>
            <person name="Klenk H.-P."/>
        </authorList>
    </citation>
    <scope>NUCLEOTIDE SEQUENCE [LARGE SCALE GENOMIC DNA]</scope>
    <source>
        <strain evidence="2 3">DSM 103164</strain>
    </source>
</reference>
<evidence type="ECO:0000313" key="3">
    <source>
        <dbReference type="Proteomes" id="UP000527616"/>
    </source>
</evidence>
<comment type="caution">
    <text evidence="2">The sequence shown here is derived from an EMBL/GenBank/DDBJ whole genome shotgun (WGS) entry which is preliminary data.</text>
</comment>
<keyword evidence="3" id="KW-1185">Reference proteome</keyword>